<name>A0A0F7L519_9VIRU</name>
<proteinExistence type="predicted"/>
<organism evidence="2">
    <name type="scientific">uncultured marine virus</name>
    <dbReference type="NCBI Taxonomy" id="186617"/>
    <lineage>
        <taxon>Viruses</taxon>
        <taxon>environmental samples</taxon>
    </lineage>
</organism>
<feature type="region of interest" description="Disordered" evidence="1">
    <location>
        <begin position="14"/>
        <end position="55"/>
    </location>
</feature>
<sequence>MSLTVESFGFEGSRLLKPEARRGQRSPAPFRRRYRRREPLAVLPGSRRTSDRSSK</sequence>
<evidence type="ECO:0000256" key="1">
    <source>
        <dbReference type="SAM" id="MobiDB-lite"/>
    </source>
</evidence>
<reference evidence="2" key="1">
    <citation type="journal article" date="2015" name="Front. Microbiol.">
        <title>Combining genomic sequencing methods to explore viral diversity and reveal potential virus-host interactions.</title>
        <authorList>
            <person name="Chow C.E."/>
            <person name="Winget D.M."/>
            <person name="White R.A.III."/>
            <person name="Hallam S.J."/>
            <person name="Suttle C.A."/>
        </authorList>
    </citation>
    <scope>NUCLEOTIDE SEQUENCE</scope>
    <source>
        <strain evidence="2">Oxic1_1</strain>
    </source>
</reference>
<dbReference type="EMBL" id="KR029596">
    <property type="protein sequence ID" value="AKH47634.1"/>
    <property type="molecule type" value="Genomic_DNA"/>
</dbReference>
<accession>A0A0F7L519</accession>
<protein>
    <submittedName>
        <fullName evidence="2">Uncharacterized protein</fullName>
    </submittedName>
</protein>
<evidence type="ECO:0000313" key="2">
    <source>
        <dbReference type="EMBL" id="AKH47634.1"/>
    </source>
</evidence>
<reference evidence="2" key="2">
    <citation type="submission" date="2015-03" db="EMBL/GenBank/DDBJ databases">
        <authorList>
            <person name="Chow C.-E.T."/>
            <person name="Winget D.M."/>
            <person name="White R.A.III."/>
            <person name="Hallam S.J."/>
            <person name="Suttle C.A."/>
        </authorList>
    </citation>
    <scope>NUCLEOTIDE SEQUENCE</scope>
    <source>
        <strain evidence="2">Oxic1_1</strain>
    </source>
</reference>